<dbReference type="Proteomes" id="UP000275843">
    <property type="component" value="Chromosome"/>
</dbReference>
<evidence type="ECO:0000313" key="3">
    <source>
        <dbReference type="EMBL" id="AKA72558.1"/>
    </source>
</evidence>
<dbReference type="KEGG" id="ssof:SULC_0107"/>
<dbReference type="InterPro" id="IPR050563">
    <property type="entry name" value="4-hydroxybenzoyl-CoA_TE"/>
</dbReference>
<evidence type="ECO:0000256" key="2">
    <source>
        <dbReference type="ARBA" id="ARBA00022801"/>
    </source>
</evidence>
<gene>
    <name evidence="13" type="ORF">HFC64_06865</name>
    <name evidence="14" type="ORF">SSOP1_2433</name>
    <name evidence="5" type="ORF">SULA_0107</name>
    <name evidence="3" type="ORF">SULB_0108</name>
    <name evidence="4" type="ORF">SULC_0107</name>
    <name evidence="6" type="ORF">SULG_00540</name>
    <name evidence="7" type="ORF">SULH_00540</name>
    <name evidence="8" type="ORF">SULI_00540</name>
    <name evidence="9" type="ORF">SULM_00540</name>
    <name evidence="10" type="ORF">SULN_00540</name>
    <name evidence="11" type="ORF">SULO_00540</name>
    <name evidence="12" type="ORF">SULZ_00540</name>
</gene>
<dbReference type="GeneID" id="44128026"/>
<dbReference type="EMBL" id="CP033236">
    <property type="protein sequence ID" value="AZF69687.1"/>
    <property type="molecule type" value="Genomic_DNA"/>
</dbReference>
<evidence type="ECO:0000313" key="13">
    <source>
        <dbReference type="EMBL" id="QPG49574.1"/>
    </source>
</evidence>
<evidence type="ECO:0000313" key="7">
    <source>
        <dbReference type="EMBL" id="AZF69687.1"/>
    </source>
</evidence>
<evidence type="ECO:0000256" key="1">
    <source>
        <dbReference type="ARBA" id="ARBA00005953"/>
    </source>
</evidence>
<reference evidence="4" key="5">
    <citation type="submission" date="2018-10" db="EMBL/GenBank/DDBJ databases">
        <authorList>
            <person name="McCarthy S."/>
            <person name="Gradnigo J."/>
            <person name="Johnson T."/>
            <person name="Payne S."/>
            <person name="Lipzen A."/>
            <person name="Schackwitz W."/>
            <person name="Martin J."/>
            <person name="Moriyama E."/>
            <person name="Blum P."/>
        </authorList>
    </citation>
    <scope>NUCLEOTIDE SEQUENCE</scope>
    <source>
        <strain evidence="3">SARC-B</strain>
        <strain evidence="4">SARC-C</strain>
        <strain evidence="5">SULA</strain>
    </source>
</reference>
<dbReference type="SMR" id="A0A0E3MEY1"/>
<dbReference type="Proteomes" id="UP000269431">
    <property type="component" value="Chromosome"/>
</dbReference>
<dbReference type="Proteomes" id="UP000594632">
    <property type="component" value="Chromosome"/>
</dbReference>
<evidence type="ECO:0000313" key="18">
    <source>
        <dbReference type="Proteomes" id="UP000076770"/>
    </source>
</evidence>
<dbReference type="GeneID" id="1453783"/>
<evidence type="ECO:0000313" key="21">
    <source>
        <dbReference type="Proteomes" id="UP000273194"/>
    </source>
</evidence>
<dbReference type="EMBL" id="CP033237">
    <property type="protein sequence ID" value="AZF72307.1"/>
    <property type="molecule type" value="Genomic_DNA"/>
</dbReference>
<evidence type="ECO:0000313" key="6">
    <source>
        <dbReference type="EMBL" id="AZF67067.1"/>
    </source>
</evidence>
<dbReference type="PATRIC" id="fig|2287.6.peg.112"/>
<evidence type="ECO:0000313" key="11">
    <source>
        <dbReference type="EMBL" id="AZF80141.1"/>
    </source>
</evidence>
<evidence type="ECO:0000313" key="4">
    <source>
        <dbReference type="EMBL" id="AKA75257.1"/>
    </source>
</evidence>
<accession>A0A0E3MEY1</accession>
<dbReference type="EMBL" id="CP033241">
    <property type="protein sequence ID" value="AZF82748.1"/>
    <property type="molecule type" value="Genomic_DNA"/>
</dbReference>
<keyword evidence="2" id="KW-0378">Hydrolase</keyword>
<dbReference type="OrthoDB" id="42004at2157"/>
<dbReference type="KEGG" id="ssol:SULB_0108"/>
<dbReference type="EMBL" id="LT549890">
    <property type="protein sequence ID" value="SAI85987.1"/>
    <property type="molecule type" value="Genomic_DNA"/>
</dbReference>
<dbReference type="EMBL" id="CP033235">
    <property type="protein sequence ID" value="AZF67067.1"/>
    <property type="molecule type" value="Genomic_DNA"/>
</dbReference>
<evidence type="ECO:0000313" key="19">
    <source>
        <dbReference type="Proteomes" id="UP000267993"/>
    </source>
</evidence>
<evidence type="ECO:0000313" key="24">
    <source>
        <dbReference type="Proteomes" id="UP000278715"/>
    </source>
</evidence>
<evidence type="ECO:0000313" key="14">
    <source>
        <dbReference type="EMBL" id="SAI85987.1"/>
    </source>
</evidence>
<dbReference type="PANTHER" id="PTHR31793:SF27">
    <property type="entry name" value="NOVEL THIOESTERASE SUPERFAMILY DOMAIN AND SAPOSIN A-TYPE DOMAIN CONTAINING PROTEIN (0610012H03RIK)"/>
    <property type="match status" value="1"/>
</dbReference>
<dbReference type="SUPFAM" id="SSF54637">
    <property type="entry name" value="Thioesterase/thiol ester dehydrase-isomerase"/>
    <property type="match status" value="1"/>
</dbReference>
<dbReference type="Proteomes" id="UP000273194">
    <property type="component" value="Chromosome"/>
</dbReference>
<evidence type="ECO:0000313" key="22">
    <source>
        <dbReference type="Proteomes" id="UP000273443"/>
    </source>
</evidence>
<dbReference type="Proteomes" id="UP000282269">
    <property type="component" value="Chromosome"/>
</dbReference>
<dbReference type="AlphaFoldDB" id="A0A0E3MEY1"/>
<dbReference type="FunFam" id="3.10.129.10:FF:000165">
    <property type="entry name" value="Thioesterase superfamily protein"/>
    <property type="match status" value="1"/>
</dbReference>
<dbReference type="Proteomes" id="UP000278715">
    <property type="component" value="Chromosome"/>
</dbReference>
<dbReference type="Proteomes" id="UP000033106">
    <property type="component" value="Chromosome"/>
</dbReference>
<evidence type="ECO:0000313" key="12">
    <source>
        <dbReference type="EMBL" id="AZF82748.1"/>
    </source>
</evidence>
<dbReference type="CDD" id="cd00586">
    <property type="entry name" value="4HBT"/>
    <property type="match status" value="1"/>
</dbReference>
<dbReference type="InterPro" id="IPR029069">
    <property type="entry name" value="HotDog_dom_sf"/>
</dbReference>
<dbReference type="GO" id="GO:0047617">
    <property type="term" value="F:fatty acyl-CoA hydrolase activity"/>
    <property type="evidence" value="ECO:0007669"/>
    <property type="project" value="TreeGrafter"/>
</dbReference>
<sequence>MENIEYVFEDVVRIYDTDAQGIAHYAAYYRFFTNTIEKFIKEKVGIPYPIVNENLWFVIAESHAIYHRPVKLGDKLTVLLNPKILSNKTIKFEFKVLKDGELTTEGYVIQIAINPKIWKSTEMPKEIMDKLSIK</sequence>
<reference evidence="15 16" key="1">
    <citation type="journal article" date="2015" name="Genome Announc.">
        <title>Complete Genome Sequence of Sulfolobus solfataricus Strain 98/2 and Evolved Derivatives.</title>
        <authorList>
            <person name="McCarthy S."/>
            <person name="Gradnigo J."/>
            <person name="Johnson T."/>
            <person name="Payne S."/>
            <person name="Lipzen A."/>
            <person name="Martin J."/>
            <person name="Schackwitz W."/>
            <person name="Moriyama E."/>
            <person name="Blum P."/>
        </authorList>
    </citation>
    <scope>NUCLEOTIDE SEQUENCE [LARGE SCALE GENOMIC DNA]</scope>
    <source>
        <strain evidence="15">98/2 SULC</strain>
        <strain evidence="3">SARC-B</strain>
        <strain evidence="4">SARC-C</strain>
        <strain evidence="5 17">SULA</strain>
        <strain evidence="16">SULB</strain>
    </source>
</reference>
<evidence type="ECO:0000313" key="15">
    <source>
        <dbReference type="Proteomes" id="UP000033057"/>
    </source>
</evidence>
<dbReference type="EMBL" id="CP011057">
    <property type="protein sequence ID" value="AKA77950.1"/>
    <property type="molecule type" value="Genomic_DNA"/>
</dbReference>
<organism evidence="4 15">
    <name type="scientific">Saccharolobus solfataricus</name>
    <name type="common">Sulfolobus solfataricus</name>
    <dbReference type="NCBI Taxonomy" id="2287"/>
    <lineage>
        <taxon>Archaea</taxon>
        <taxon>Thermoproteota</taxon>
        <taxon>Thermoprotei</taxon>
        <taxon>Sulfolobales</taxon>
        <taxon>Sulfolobaceae</taxon>
        <taxon>Saccharolobus</taxon>
    </lineage>
</organism>
<evidence type="ECO:0000313" key="16">
    <source>
        <dbReference type="Proteomes" id="UP000033085"/>
    </source>
</evidence>
<dbReference type="PANTHER" id="PTHR31793">
    <property type="entry name" value="4-HYDROXYBENZOYL-COA THIOESTERASE FAMILY MEMBER"/>
    <property type="match status" value="1"/>
</dbReference>
<dbReference type="Proteomes" id="UP000033085">
    <property type="component" value="Chromosome"/>
</dbReference>
<dbReference type="EMBL" id="CP011055">
    <property type="protein sequence ID" value="AKA72558.1"/>
    <property type="molecule type" value="Genomic_DNA"/>
</dbReference>
<name>A0A0E3MEY1_SACSO</name>
<dbReference type="EMBL" id="CP033238">
    <property type="protein sequence ID" value="AZF74927.1"/>
    <property type="molecule type" value="Genomic_DNA"/>
</dbReference>
<dbReference type="EMBL" id="CP033240">
    <property type="protein sequence ID" value="AZF80141.1"/>
    <property type="molecule type" value="Genomic_DNA"/>
</dbReference>
<dbReference type="Proteomes" id="UP000267993">
    <property type="component" value="Chromosome"/>
</dbReference>
<evidence type="ECO:0000313" key="23">
    <source>
        <dbReference type="Proteomes" id="UP000275843"/>
    </source>
</evidence>
<dbReference type="EMBL" id="CP011056">
    <property type="protein sequence ID" value="AKA75257.1"/>
    <property type="molecule type" value="Genomic_DNA"/>
</dbReference>
<reference evidence="13 26" key="6">
    <citation type="journal article" date="2020" name="Nat. Commun.">
        <title>The structures of two archaeal type IV pili illuminate evolutionary relationships.</title>
        <authorList>
            <person name="Wang F."/>
            <person name="Baquero D.P."/>
            <person name="Su Z."/>
            <person name="Beltran L.C."/>
            <person name="Prangishvili D."/>
            <person name="Krupovic M."/>
            <person name="Egelman E.H."/>
        </authorList>
    </citation>
    <scope>NUCLEOTIDE SEQUENCE [LARGE SCALE GENOMIC DNA]</scope>
    <source>
        <strain evidence="13 26">POZ149</strain>
    </source>
</reference>
<evidence type="ECO:0000313" key="10">
    <source>
        <dbReference type="EMBL" id="AZF77534.1"/>
    </source>
</evidence>
<evidence type="ECO:0000313" key="8">
    <source>
        <dbReference type="EMBL" id="AZF72307.1"/>
    </source>
</evidence>
<dbReference type="EMBL" id="CP050869">
    <property type="protein sequence ID" value="QPG49574.1"/>
    <property type="molecule type" value="Genomic_DNA"/>
</dbReference>
<dbReference type="OMA" id="YASYYRF"/>
<dbReference type="RefSeq" id="WP_009991816.1">
    <property type="nucleotide sequence ID" value="NZ_CP011055.2"/>
</dbReference>
<evidence type="ECO:0000313" key="25">
    <source>
        <dbReference type="Proteomes" id="UP000282269"/>
    </source>
</evidence>
<dbReference type="Proteomes" id="UP000273443">
    <property type="component" value="Chromosome"/>
</dbReference>
<dbReference type="Proteomes" id="UP000033057">
    <property type="component" value="Chromosome"/>
</dbReference>
<dbReference type="EMBL" id="CP033239">
    <property type="protein sequence ID" value="AZF77534.1"/>
    <property type="molecule type" value="Genomic_DNA"/>
</dbReference>
<protein>
    <submittedName>
        <fullName evidence="4 14">Thioesterase</fullName>
    </submittedName>
</protein>
<comment type="similarity">
    <text evidence="1">Belongs to the 4-hydroxybenzoyl-CoA thioesterase family.</text>
</comment>
<evidence type="ECO:0000313" key="26">
    <source>
        <dbReference type="Proteomes" id="UP000594632"/>
    </source>
</evidence>
<reference evidence="14" key="3">
    <citation type="submission" date="2016-04" db="EMBL/GenBank/DDBJ databases">
        <authorList>
            <person name="Evans L.H."/>
            <person name="Alamgir A."/>
            <person name="Owens N."/>
            <person name="Weber N.D."/>
            <person name="Virtaneva K."/>
            <person name="Barbian K."/>
            <person name="Babar A."/>
            <person name="Rosenke K."/>
        </authorList>
    </citation>
    <scope>NUCLEOTIDE SEQUENCE</scope>
    <source>
        <strain evidence="14">P1</strain>
    </source>
</reference>
<evidence type="ECO:0000313" key="20">
    <source>
        <dbReference type="Proteomes" id="UP000269431"/>
    </source>
</evidence>
<dbReference type="Proteomes" id="UP000076770">
    <property type="component" value="Chromosome i"/>
</dbReference>
<dbReference type="KEGG" id="ssoa:SULA_0107"/>
<evidence type="ECO:0000313" key="17">
    <source>
        <dbReference type="Proteomes" id="UP000033106"/>
    </source>
</evidence>
<dbReference type="Gene3D" id="3.10.129.10">
    <property type="entry name" value="Hotdog Thioesterase"/>
    <property type="match status" value="1"/>
</dbReference>
<reference evidence="19 20" key="4">
    <citation type="journal article" date="2018" name="Proc. Natl. Acad. Sci. U.S.A.">
        <title>Nonmutational mechanism of inheritance in the Archaeon Sulfolobus solfataricus.</title>
        <authorList>
            <person name="Payne S."/>
            <person name="McCarthy S."/>
            <person name="Johnson T."/>
            <person name="North E."/>
            <person name="Blum P."/>
        </authorList>
    </citation>
    <scope>NUCLEOTIDE SEQUENCE [LARGE SCALE GENOMIC DNA]</scope>
    <source>
        <strain evidence="7 19">SARC-H</strain>
        <strain evidence="8 23">SARC-I</strain>
        <strain evidence="10 24">SARC-N</strain>
        <strain evidence="11 25">SARC-O</strain>
        <strain evidence="12 20">SUL120</strain>
        <strain evidence="6 21">SULG</strain>
        <strain evidence="9 22">SULM</strain>
    </source>
</reference>
<proteinExistence type="inferred from homology"/>
<evidence type="ECO:0000313" key="5">
    <source>
        <dbReference type="EMBL" id="AKA77950.1"/>
    </source>
</evidence>
<evidence type="ECO:0000313" key="9">
    <source>
        <dbReference type="EMBL" id="AZF74927.1"/>
    </source>
</evidence>
<dbReference type="Pfam" id="PF13279">
    <property type="entry name" value="4HBT_2"/>
    <property type="match status" value="1"/>
</dbReference>
<reference evidence="18" key="2">
    <citation type="submission" date="2016-04" db="EMBL/GenBank/DDBJ databases">
        <authorList>
            <person name="Shah S.A."/>
            <person name="Garrett R.A."/>
        </authorList>
    </citation>
    <scope>NUCLEOTIDE SEQUENCE [LARGE SCALE GENOMIC DNA]</scope>
    <source>
        <strain evidence="18">ATCC 35091 / DSM 1616 / JCM 8930 / NBRC 15331 / P1</strain>
    </source>
</reference>